<feature type="transmembrane region" description="Helical" evidence="4">
    <location>
        <begin position="181"/>
        <end position="207"/>
    </location>
</feature>
<proteinExistence type="inferred from homology"/>
<feature type="transmembrane region" description="Helical" evidence="4">
    <location>
        <begin position="337"/>
        <end position="357"/>
    </location>
</feature>
<evidence type="ECO:0000256" key="1">
    <source>
        <dbReference type="ARBA" id="ARBA00004141"/>
    </source>
</evidence>
<keyword evidence="4" id="KW-0812">Transmembrane</keyword>
<protein>
    <recommendedName>
        <fullName evidence="5">Major facilitator superfamily (MFS) profile domain-containing protein</fullName>
    </recommendedName>
</protein>
<feature type="transmembrane region" description="Helical" evidence="4">
    <location>
        <begin position="306"/>
        <end position="325"/>
    </location>
</feature>
<feature type="domain" description="Major facilitator superfamily (MFS) profile" evidence="5">
    <location>
        <begin position="182"/>
        <end position="562"/>
    </location>
</feature>
<dbReference type="GO" id="GO:0022857">
    <property type="term" value="F:transmembrane transporter activity"/>
    <property type="evidence" value="ECO:0007669"/>
    <property type="project" value="InterPro"/>
</dbReference>
<keyword evidence="4" id="KW-1133">Transmembrane helix</keyword>
<feature type="transmembrane region" description="Helical" evidence="4">
    <location>
        <begin position="219"/>
        <end position="236"/>
    </location>
</feature>
<dbReference type="OrthoDB" id="5212574at2759"/>
<evidence type="ECO:0000256" key="4">
    <source>
        <dbReference type="SAM" id="Phobius"/>
    </source>
</evidence>
<organism evidence="6 7">
    <name type="scientific">Gibberella nygamai</name>
    <name type="common">Bean root rot disease fungus</name>
    <name type="synonym">Fusarium nygamai</name>
    <dbReference type="NCBI Taxonomy" id="42673"/>
    <lineage>
        <taxon>Eukaryota</taxon>
        <taxon>Fungi</taxon>
        <taxon>Dikarya</taxon>
        <taxon>Ascomycota</taxon>
        <taxon>Pezizomycotina</taxon>
        <taxon>Sordariomycetes</taxon>
        <taxon>Hypocreomycetidae</taxon>
        <taxon>Hypocreales</taxon>
        <taxon>Nectriaceae</taxon>
        <taxon>Fusarium</taxon>
        <taxon>Fusarium fujikuroi species complex</taxon>
    </lineage>
</organism>
<feature type="transmembrane region" description="Helical" evidence="4">
    <location>
        <begin position="445"/>
        <end position="465"/>
    </location>
</feature>
<evidence type="ECO:0000259" key="5">
    <source>
        <dbReference type="PROSITE" id="PS50850"/>
    </source>
</evidence>
<dbReference type="Gene3D" id="1.20.1250.20">
    <property type="entry name" value="MFS general substrate transporter like domains"/>
    <property type="match status" value="1"/>
</dbReference>
<feature type="transmembrane region" description="Helical" evidence="4">
    <location>
        <begin position="471"/>
        <end position="491"/>
    </location>
</feature>
<dbReference type="Proteomes" id="UP000236664">
    <property type="component" value="Unassembled WGS sequence"/>
</dbReference>
<dbReference type="PROSITE" id="PS50850">
    <property type="entry name" value="MFS"/>
    <property type="match status" value="1"/>
</dbReference>
<name>A0A2K0W8I7_GIBNY</name>
<keyword evidence="7" id="KW-1185">Reference proteome</keyword>
<sequence length="571" mass="63572">MEDNYAYFEEGWFRGDGFYSPSRIWFFKDGTPECSTDNINYLGSFHFESILPEDQVHVRNEDHQHLLAAENPVDGLEWPGLPDNDPYQSEFIQEPSNMAEMEQTRVQRYYTPSLEIIPIRNEPMRFNLHSYSRLSGFDDVHLDHQDQIPGEGQNSSLQPDETKLALISSVQRTQDGGFRGWVQVAAAFLLVLDGFGFITAFGVFQTYYVKLLPQSPSEISWIGSMQIFLLFLLGTISGRAIDAGYFRITMLLGFTFQLAGVFGASFSSAYWQFFLSQGIATGIGNGMHFTALVWLVSQYFTKRRGLALGFSSCGAPIGAVIFTVIAREMIPRVGIRWTLRTMGFLILCNSIIIYLIARPKTASRKSGPLVELPAFREPPYLLFSIGMFFALLGVYFAYYYVPLFGRNELGLGEDGALLILIIMSAAGITGRLIPPFLADRFFKPLRTLVASLLLSSLNVFAWTAVSSRAGLTAWVIAYAFTANAVQTLFTASMGEVTSDMTKLGVRIGMVFTIISFACLAGPPIGGRLVQYGNGDFLYAQIFAATSMLIGGLLVAFAKVKQVGWQRFWGMM</sequence>
<comment type="similarity">
    <text evidence="2">Belongs to the major facilitator superfamily. Monocarboxylate porter (TC 2.A.1.13) family.</text>
</comment>
<comment type="caution">
    <text evidence="6">The sequence shown here is derived from an EMBL/GenBank/DDBJ whole genome shotgun (WGS) entry which is preliminary data.</text>
</comment>
<gene>
    <name evidence="6" type="ORF">FNYG_08099</name>
</gene>
<feature type="transmembrane region" description="Helical" evidence="4">
    <location>
        <begin position="536"/>
        <end position="557"/>
    </location>
</feature>
<dbReference type="InterPro" id="IPR020846">
    <property type="entry name" value="MFS_dom"/>
</dbReference>
<dbReference type="EMBL" id="MTQA01000103">
    <property type="protein sequence ID" value="PNP78551.1"/>
    <property type="molecule type" value="Genomic_DNA"/>
</dbReference>
<dbReference type="GO" id="GO:0016020">
    <property type="term" value="C:membrane"/>
    <property type="evidence" value="ECO:0007669"/>
    <property type="project" value="UniProtKB-SubCell"/>
</dbReference>
<keyword evidence="4" id="KW-0472">Membrane</keyword>
<dbReference type="Pfam" id="PF07690">
    <property type="entry name" value="MFS_1"/>
    <property type="match status" value="1"/>
</dbReference>
<evidence type="ECO:0000256" key="2">
    <source>
        <dbReference type="ARBA" id="ARBA00006727"/>
    </source>
</evidence>
<feature type="transmembrane region" description="Helical" evidence="4">
    <location>
        <begin position="503"/>
        <end position="524"/>
    </location>
</feature>
<keyword evidence="3" id="KW-0325">Glycoprotein</keyword>
<dbReference type="PANTHER" id="PTHR11360">
    <property type="entry name" value="MONOCARBOXYLATE TRANSPORTER"/>
    <property type="match status" value="1"/>
</dbReference>
<feature type="transmembrane region" description="Helical" evidence="4">
    <location>
        <begin position="378"/>
        <end position="400"/>
    </location>
</feature>
<dbReference type="InterPro" id="IPR036259">
    <property type="entry name" value="MFS_trans_sf"/>
</dbReference>
<feature type="transmembrane region" description="Helical" evidence="4">
    <location>
        <begin position="273"/>
        <end position="294"/>
    </location>
</feature>
<dbReference type="InterPro" id="IPR050327">
    <property type="entry name" value="Proton-linked_MCT"/>
</dbReference>
<dbReference type="PANTHER" id="PTHR11360:SF130">
    <property type="entry name" value="MAJOR FACILITATOR SUPERFAMILY (MFS) PROFILE DOMAIN-CONTAINING PROTEIN-RELATED"/>
    <property type="match status" value="1"/>
</dbReference>
<evidence type="ECO:0000313" key="6">
    <source>
        <dbReference type="EMBL" id="PNP78551.1"/>
    </source>
</evidence>
<accession>A0A2K0W8I7</accession>
<dbReference type="AlphaFoldDB" id="A0A2K0W8I7"/>
<evidence type="ECO:0000313" key="7">
    <source>
        <dbReference type="Proteomes" id="UP000236664"/>
    </source>
</evidence>
<evidence type="ECO:0000256" key="3">
    <source>
        <dbReference type="ARBA" id="ARBA00023180"/>
    </source>
</evidence>
<dbReference type="InterPro" id="IPR011701">
    <property type="entry name" value="MFS"/>
</dbReference>
<feature type="transmembrane region" description="Helical" evidence="4">
    <location>
        <begin position="248"/>
        <end position="267"/>
    </location>
</feature>
<feature type="transmembrane region" description="Helical" evidence="4">
    <location>
        <begin position="415"/>
        <end position="433"/>
    </location>
</feature>
<reference evidence="6 7" key="1">
    <citation type="submission" date="2017-06" db="EMBL/GenBank/DDBJ databases">
        <title>Genome of Fusarium nygamai isolate CS10214.</title>
        <authorList>
            <person name="Gardiner D.M."/>
            <person name="Obanor F."/>
            <person name="Kazan K."/>
        </authorList>
    </citation>
    <scope>NUCLEOTIDE SEQUENCE [LARGE SCALE GENOMIC DNA]</scope>
    <source>
        <strain evidence="6 7">CS10214</strain>
    </source>
</reference>
<comment type="subcellular location">
    <subcellularLocation>
        <location evidence="1">Membrane</location>
        <topology evidence="1">Multi-pass membrane protein</topology>
    </subcellularLocation>
</comment>
<dbReference type="SUPFAM" id="SSF103473">
    <property type="entry name" value="MFS general substrate transporter"/>
    <property type="match status" value="1"/>
</dbReference>